<dbReference type="AlphaFoldDB" id="S7KM15"/>
<organism evidence="2 3">
    <name type="scientific">Chlamydia ibidis</name>
    <dbReference type="NCBI Taxonomy" id="1405396"/>
    <lineage>
        <taxon>Bacteria</taxon>
        <taxon>Pseudomonadati</taxon>
        <taxon>Chlamydiota</taxon>
        <taxon>Chlamydiia</taxon>
        <taxon>Chlamydiales</taxon>
        <taxon>Chlamydiaceae</taxon>
        <taxon>Chlamydia/Chlamydophila group</taxon>
        <taxon>Chlamydia</taxon>
    </lineage>
</organism>
<dbReference type="HOGENOM" id="CLU_146557_0_0_0"/>
<evidence type="ECO:0000313" key="2">
    <source>
        <dbReference type="EMBL" id="EPP35490.1"/>
    </source>
</evidence>
<protein>
    <submittedName>
        <fullName evidence="2">Uncharacterized protein</fullName>
    </submittedName>
</protein>
<keyword evidence="1" id="KW-0472">Membrane</keyword>
<keyword evidence="1" id="KW-1133">Transmembrane helix</keyword>
<reference evidence="2 3" key="1">
    <citation type="submission" date="2013-04" db="EMBL/GenBank/DDBJ databases">
        <title>Genome sequence of Chlamydia psittaci 10-1398/11.</title>
        <authorList>
            <person name="Huot-Creasy H."/>
            <person name="McCracken C.L."/>
            <person name="Humphries M."/>
            <person name="Sachse K."/>
            <person name="Laroucau K."/>
            <person name="Bavoil P."/>
            <person name="Myers G.S."/>
        </authorList>
    </citation>
    <scope>NUCLEOTIDE SEQUENCE [LARGE SCALE GENOMIC DNA]</scope>
    <source>
        <strain evidence="2 3">10_1398_11</strain>
    </source>
</reference>
<sequence length="130" mass="15272">MKKISVYFVGYFGIVLYEAILHLFIGDLMRNKQNIRHDFVKIVKDVERDFPELDIKMKIEKEKVVFLNSPLELYHKSISIILSLLNQIEMSLNLFPDSPVVESLEINNMKLKKALIMLILSRKDMFSKPE</sequence>
<gene>
    <name evidence="2" type="ORF">CP10139811_1552</name>
</gene>
<name>S7KM15_9CHLA</name>
<comment type="caution">
    <text evidence="2">The sequence shown here is derived from an EMBL/GenBank/DDBJ whole genome shotgun (WGS) entry which is preliminary data.</text>
</comment>
<dbReference type="EMBL" id="ATNB01000051">
    <property type="protein sequence ID" value="EPP35490.1"/>
    <property type="molecule type" value="Genomic_DNA"/>
</dbReference>
<evidence type="ECO:0000313" key="3">
    <source>
        <dbReference type="Proteomes" id="UP000016200"/>
    </source>
</evidence>
<evidence type="ECO:0000256" key="1">
    <source>
        <dbReference type="SAM" id="Phobius"/>
    </source>
</evidence>
<feature type="transmembrane region" description="Helical" evidence="1">
    <location>
        <begin position="6"/>
        <end position="26"/>
    </location>
</feature>
<proteinExistence type="predicted"/>
<dbReference type="Proteomes" id="UP000016200">
    <property type="component" value="Unassembled WGS sequence"/>
</dbReference>
<accession>S7KM15</accession>
<dbReference type="PATRIC" id="fig|1238237.3.peg.156"/>
<keyword evidence="1" id="KW-0812">Transmembrane</keyword>